<dbReference type="FunFam" id="3.30.160.60:FF:001370">
    <property type="entry name" value="Zinc finger protein"/>
    <property type="match status" value="1"/>
</dbReference>
<name>A0A9P0DE08_PHACE</name>
<keyword evidence="10" id="KW-0539">Nucleus</keyword>
<gene>
    <name evidence="13" type="ORF">PHAECO_LOCUS1015</name>
</gene>
<dbReference type="PROSITE" id="PS50157">
    <property type="entry name" value="ZINC_FINGER_C2H2_2"/>
    <property type="match status" value="6"/>
</dbReference>
<keyword evidence="4" id="KW-0677">Repeat</keyword>
<evidence type="ECO:0000256" key="7">
    <source>
        <dbReference type="ARBA" id="ARBA00023015"/>
    </source>
</evidence>
<dbReference type="Proteomes" id="UP001153737">
    <property type="component" value="Chromosome 1"/>
</dbReference>
<evidence type="ECO:0000256" key="1">
    <source>
        <dbReference type="ARBA" id="ARBA00004123"/>
    </source>
</evidence>
<comment type="similarity">
    <text evidence="2">Belongs to the krueppel C2H2-type zinc-finger protein family.</text>
</comment>
<reference evidence="13" key="2">
    <citation type="submission" date="2022-10" db="EMBL/GenBank/DDBJ databases">
        <authorList>
            <consortium name="ENA_rothamsted_submissions"/>
            <consortium name="culmorum"/>
            <person name="King R."/>
        </authorList>
    </citation>
    <scope>NUCLEOTIDE SEQUENCE</scope>
</reference>
<keyword evidence="9" id="KW-0804">Transcription</keyword>
<dbReference type="AlphaFoldDB" id="A0A9P0DE08"/>
<accession>A0A9P0DE08</accession>
<evidence type="ECO:0000256" key="9">
    <source>
        <dbReference type="ARBA" id="ARBA00023163"/>
    </source>
</evidence>
<evidence type="ECO:0000256" key="4">
    <source>
        <dbReference type="ARBA" id="ARBA00022737"/>
    </source>
</evidence>
<proteinExistence type="inferred from homology"/>
<dbReference type="InterPro" id="IPR013087">
    <property type="entry name" value="Znf_C2H2_type"/>
</dbReference>
<dbReference type="GO" id="GO:0005634">
    <property type="term" value="C:nucleus"/>
    <property type="evidence" value="ECO:0007669"/>
    <property type="project" value="UniProtKB-SubCell"/>
</dbReference>
<dbReference type="PANTHER" id="PTHR24393">
    <property type="entry name" value="ZINC FINGER PROTEIN"/>
    <property type="match status" value="1"/>
</dbReference>
<dbReference type="SUPFAM" id="SSF57667">
    <property type="entry name" value="beta-beta-alpha zinc fingers"/>
    <property type="match status" value="4"/>
</dbReference>
<evidence type="ECO:0000256" key="8">
    <source>
        <dbReference type="ARBA" id="ARBA00023125"/>
    </source>
</evidence>
<keyword evidence="5 11" id="KW-0863">Zinc-finger</keyword>
<organism evidence="13 14">
    <name type="scientific">Phaedon cochleariae</name>
    <name type="common">Mustard beetle</name>
    <dbReference type="NCBI Taxonomy" id="80249"/>
    <lineage>
        <taxon>Eukaryota</taxon>
        <taxon>Metazoa</taxon>
        <taxon>Ecdysozoa</taxon>
        <taxon>Arthropoda</taxon>
        <taxon>Hexapoda</taxon>
        <taxon>Insecta</taxon>
        <taxon>Pterygota</taxon>
        <taxon>Neoptera</taxon>
        <taxon>Endopterygota</taxon>
        <taxon>Coleoptera</taxon>
        <taxon>Polyphaga</taxon>
        <taxon>Cucujiformia</taxon>
        <taxon>Chrysomeloidea</taxon>
        <taxon>Chrysomelidae</taxon>
        <taxon>Chrysomelinae</taxon>
        <taxon>Chrysomelini</taxon>
        <taxon>Phaedon</taxon>
    </lineage>
</organism>
<keyword evidence="6" id="KW-0862">Zinc</keyword>
<dbReference type="GO" id="GO:0000978">
    <property type="term" value="F:RNA polymerase II cis-regulatory region sequence-specific DNA binding"/>
    <property type="evidence" value="ECO:0007669"/>
    <property type="project" value="TreeGrafter"/>
</dbReference>
<dbReference type="GO" id="GO:0001228">
    <property type="term" value="F:DNA-binding transcription activator activity, RNA polymerase II-specific"/>
    <property type="evidence" value="ECO:0007669"/>
    <property type="project" value="TreeGrafter"/>
</dbReference>
<feature type="domain" description="C2H2-type" evidence="12">
    <location>
        <begin position="407"/>
        <end position="435"/>
    </location>
</feature>
<feature type="domain" description="C2H2-type" evidence="12">
    <location>
        <begin position="320"/>
        <end position="348"/>
    </location>
</feature>
<dbReference type="FunFam" id="3.30.160.60:FF:000446">
    <property type="entry name" value="Zinc finger protein"/>
    <property type="match status" value="1"/>
</dbReference>
<dbReference type="Pfam" id="PF13894">
    <property type="entry name" value="zf-C2H2_4"/>
    <property type="match status" value="1"/>
</dbReference>
<evidence type="ECO:0000256" key="2">
    <source>
        <dbReference type="ARBA" id="ARBA00006991"/>
    </source>
</evidence>
<feature type="domain" description="C2H2-type" evidence="12">
    <location>
        <begin position="492"/>
        <end position="520"/>
    </location>
</feature>
<evidence type="ECO:0000256" key="11">
    <source>
        <dbReference type="PROSITE-ProRule" id="PRU00042"/>
    </source>
</evidence>
<sequence>MKTENIPTVDPVWTHNVELSIPEECLPIIGSSQVSSILQNLDPITTANTANHEVNPQNLDLIIIPTSDLNKIPCIENPLNLQSNYVILKENSSTKSVKPKLLSCNDNSKQKEGFEDMLYFVCNLCPFLCTKDSKITEHLENAHKNKTVIKLPELKCPACQNIFYHKMSLRSHLIHDHGVGNSDLSQIIQAVIYYSNKTKSKMKEAKHKIHEKLQNVEKHTEINDFSTDTKSMGANNYAGQHQADYSNGLPNKHEPITIPLPQIEIPLSSSVKINNSTMKQNITKHLDSNEIKCGLPNCKVKLQDLEKMNYHINSHSGDGFKCLDCGETFLFWKPLTSHLWRYHNINMELFSCDKCEYKTYSLAKLNNIHKFIHSDDKSFLCDICNKAFKNNKQMRNHKLTHKDKAIHSCEECSKTFGDKRQLRSHMDVVHKKLRPFLCNFCGYKGSSRSSLKMHVRQHTGEKPFSCSACSYTTSDHNSLRRHKLRHTGHKPYKCSYCSYACIQTSTYKMHLKTKHPGMEKDLMFTCHHCQFRSVSREIYSVHMATVHKVKLKDD</sequence>
<evidence type="ECO:0000313" key="14">
    <source>
        <dbReference type="Proteomes" id="UP001153737"/>
    </source>
</evidence>
<dbReference type="Pfam" id="PF00096">
    <property type="entry name" value="zf-C2H2"/>
    <property type="match status" value="1"/>
</dbReference>
<dbReference type="EMBL" id="OU896707">
    <property type="protein sequence ID" value="CAH1117282.1"/>
    <property type="molecule type" value="Genomic_DNA"/>
</dbReference>
<dbReference type="SMART" id="SM00355">
    <property type="entry name" value="ZnF_C2H2"/>
    <property type="match status" value="11"/>
</dbReference>
<comment type="subcellular location">
    <subcellularLocation>
        <location evidence="1">Nucleus</location>
    </subcellularLocation>
</comment>
<dbReference type="PROSITE" id="PS00028">
    <property type="entry name" value="ZINC_FINGER_C2H2_1"/>
    <property type="match status" value="6"/>
</dbReference>
<evidence type="ECO:0000256" key="6">
    <source>
        <dbReference type="ARBA" id="ARBA00022833"/>
    </source>
</evidence>
<keyword evidence="7" id="KW-0805">Transcription regulation</keyword>
<dbReference type="OrthoDB" id="5876240at2759"/>
<evidence type="ECO:0000259" key="12">
    <source>
        <dbReference type="PROSITE" id="PS50157"/>
    </source>
</evidence>
<protein>
    <recommendedName>
        <fullName evidence="12">C2H2-type domain-containing protein</fullName>
    </recommendedName>
</protein>
<dbReference type="InterPro" id="IPR036236">
    <property type="entry name" value="Znf_C2H2_sf"/>
</dbReference>
<evidence type="ECO:0000256" key="3">
    <source>
        <dbReference type="ARBA" id="ARBA00022723"/>
    </source>
</evidence>
<dbReference type="GO" id="GO:0008270">
    <property type="term" value="F:zinc ion binding"/>
    <property type="evidence" value="ECO:0007669"/>
    <property type="project" value="UniProtKB-KW"/>
</dbReference>
<keyword evidence="8" id="KW-0238">DNA-binding</keyword>
<dbReference type="PANTHER" id="PTHR24393:SF34">
    <property type="entry name" value="PR_SET DOMAIN 13"/>
    <property type="match status" value="1"/>
</dbReference>
<reference evidence="13" key="1">
    <citation type="submission" date="2022-01" db="EMBL/GenBank/DDBJ databases">
        <authorList>
            <person name="King R."/>
        </authorList>
    </citation>
    <scope>NUCLEOTIDE SEQUENCE</scope>
</reference>
<evidence type="ECO:0000313" key="13">
    <source>
        <dbReference type="EMBL" id="CAH1117282.1"/>
    </source>
</evidence>
<evidence type="ECO:0000256" key="10">
    <source>
        <dbReference type="ARBA" id="ARBA00023242"/>
    </source>
</evidence>
<dbReference type="Gene3D" id="3.30.160.60">
    <property type="entry name" value="Classic Zinc Finger"/>
    <property type="match status" value="6"/>
</dbReference>
<evidence type="ECO:0000256" key="5">
    <source>
        <dbReference type="ARBA" id="ARBA00022771"/>
    </source>
</evidence>
<feature type="domain" description="C2H2-type" evidence="12">
    <location>
        <begin position="379"/>
        <end position="406"/>
    </location>
</feature>
<keyword evidence="3" id="KW-0479">Metal-binding</keyword>
<feature type="domain" description="C2H2-type" evidence="12">
    <location>
        <begin position="464"/>
        <end position="491"/>
    </location>
</feature>
<keyword evidence="14" id="KW-1185">Reference proteome</keyword>
<feature type="domain" description="C2H2-type" evidence="12">
    <location>
        <begin position="436"/>
        <end position="463"/>
    </location>
</feature>